<name>A0A2C6L462_9APIC</name>
<dbReference type="InterPro" id="IPR044862">
    <property type="entry name" value="Pro_4_hyd_alph_FE2OG_OXY"/>
</dbReference>
<dbReference type="VEuPathDB" id="ToxoDB:CSUI_003039"/>
<dbReference type="InterPro" id="IPR051559">
    <property type="entry name" value="HIF_prolyl_hydroxylases"/>
</dbReference>
<dbReference type="GO" id="GO:0071456">
    <property type="term" value="P:cellular response to hypoxia"/>
    <property type="evidence" value="ECO:0007669"/>
    <property type="project" value="TreeGrafter"/>
</dbReference>
<keyword evidence="4" id="KW-0223">Dioxygenase</keyword>
<gene>
    <name evidence="9" type="ORF">CSUI_003039</name>
</gene>
<dbReference type="PROSITE" id="PS51471">
    <property type="entry name" value="FE2OG_OXY"/>
    <property type="match status" value="1"/>
</dbReference>
<evidence type="ECO:0000256" key="4">
    <source>
        <dbReference type="ARBA" id="ARBA00022964"/>
    </source>
</evidence>
<feature type="compositionally biased region" description="Acidic residues" evidence="7">
    <location>
        <begin position="230"/>
        <end position="242"/>
    </location>
</feature>
<protein>
    <submittedName>
        <fullName evidence="9">Hypoxia-inducible factor prolyl hydroxylase</fullName>
    </submittedName>
</protein>
<keyword evidence="6" id="KW-0408">Iron</keyword>
<keyword evidence="2" id="KW-0479">Metal-binding</keyword>
<organism evidence="9 10">
    <name type="scientific">Cystoisospora suis</name>
    <dbReference type="NCBI Taxonomy" id="483139"/>
    <lineage>
        <taxon>Eukaryota</taxon>
        <taxon>Sar</taxon>
        <taxon>Alveolata</taxon>
        <taxon>Apicomplexa</taxon>
        <taxon>Conoidasida</taxon>
        <taxon>Coccidia</taxon>
        <taxon>Eucoccidiorida</taxon>
        <taxon>Eimeriorina</taxon>
        <taxon>Sarcocystidae</taxon>
        <taxon>Cystoisospora</taxon>
    </lineage>
</organism>
<evidence type="ECO:0000313" key="10">
    <source>
        <dbReference type="Proteomes" id="UP000221165"/>
    </source>
</evidence>
<keyword evidence="5" id="KW-0560">Oxidoreductase</keyword>
<dbReference type="GO" id="GO:0008198">
    <property type="term" value="F:ferrous iron binding"/>
    <property type="evidence" value="ECO:0007669"/>
    <property type="project" value="TreeGrafter"/>
</dbReference>
<evidence type="ECO:0000256" key="2">
    <source>
        <dbReference type="ARBA" id="ARBA00022723"/>
    </source>
</evidence>
<proteinExistence type="predicted"/>
<dbReference type="PANTHER" id="PTHR12907">
    <property type="entry name" value="EGL NINE HOMOLOG-RELATED"/>
    <property type="match status" value="1"/>
</dbReference>
<dbReference type="GeneID" id="94426448"/>
<dbReference type="GO" id="GO:0031543">
    <property type="term" value="F:peptidyl-proline dioxygenase activity"/>
    <property type="evidence" value="ECO:0007669"/>
    <property type="project" value="TreeGrafter"/>
</dbReference>
<evidence type="ECO:0000256" key="6">
    <source>
        <dbReference type="ARBA" id="ARBA00023004"/>
    </source>
</evidence>
<keyword evidence="10" id="KW-1185">Reference proteome</keyword>
<evidence type="ECO:0000313" key="9">
    <source>
        <dbReference type="EMBL" id="PHJ23109.1"/>
    </source>
</evidence>
<dbReference type="Pfam" id="PF13640">
    <property type="entry name" value="2OG-FeII_Oxy_3"/>
    <property type="match status" value="1"/>
</dbReference>
<accession>A0A2C6L462</accession>
<sequence length="296" mass="34313">MELLPQEDRQLRLDVLKEALVREVQSRVLKQLRQERILDSHEGGLVANPSAYREGPLSYLTNEAIRDLMKQGVAVQHGFLGEEMRKKILKEVELIEYDGRFNEVFHQTVHDVRKDYMCWMSTNDLDRETQQGLWQLFKAMQALPFELNKKANLCLQMSWVFQLAVYQGDGAYYRKHMDGGYEASVDNGRKISALYYPNATDWQEKDGGYLRVYPRRRREQQLAEGSAMGADEEEKKEDEEGKDENVKKRTVDIKPAGDTLVLLRSRDMPHEVLPTYRKRFAVTLWITGPPGPGDDT</sequence>
<dbReference type="Gene3D" id="2.60.120.620">
    <property type="entry name" value="q2cbj1_9rhob like domain"/>
    <property type="match status" value="1"/>
</dbReference>
<feature type="region of interest" description="Disordered" evidence="7">
    <location>
        <begin position="220"/>
        <end position="251"/>
    </location>
</feature>
<evidence type="ECO:0000256" key="5">
    <source>
        <dbReference type="ARBA" id="ARBA00023002"/>
    </source>
</evidence>
<dbReference type="OrthoDB" id="76265at2759"/>
<dbReference type="PANTHER" id="PTHR12907:SF26">
    <property type="entry name" value="HIF PROLYL HYDROXYLASE, ISOFORM C"/>
    <property type="match status" value="1"/>
</dbReference>
<comment type="caution">
    <text evidence="9">The sequence shown here is derived from an EMBL/GenBank/DDBJ whole genome shotgun (WGS) entry which is preliminary data.</text>
</comment>
<evidence type="ECO:0000259" key="8">
    <source>
        <dbReference type="PROSITE" id="PS51471"/>
    </source>
</evidence>
<dbReference type="Proteomes" id="UP000221165">
    <property type="component" value="Unassembled WGS sequence"/>
</dbReference>
<dbReference type="RefSeq" id="XP_067924786.1">
    <property type="nucleotide sequence ID" value="XM_068063237.1"/>
</dbReference>
<evidence type="ECO:0000256" key="7">
    <source>
        <dbReference type="SAM" id="MobiDB-lite"/>
    </source>
</evidence>
<feature type="domain" description="Fe2OG dioxygenase" evidence="8">
    <location>
        <begin position="150"/>
        <end position="288"/>
    </location>
</feature>
<evidence type="ECO:0000256" key="3">
    <source>
        <dbReference type="ARBA" id="ARBA00022896"/>
    </source>
</evidence>
<evidence type="ECO:0000256" key="1">
    <source>
        <dbReference type="ARBA" id="ARBA00001961"/>
    </source>
</evidence>
<comment type="cofactor">
    <cofactor evidence="1">
        <name>L-ascorbate</name>
        <dbReference type="ChEBI" id="CHEBI:38290"/>
    </cofactor>
</comment>
<dbReference type="GO" id="GO:0031418">
    <property type="term" value="F:L-ascorbic acid binding"/>
    <property type="evidence" value="ECO:0007669"/>
    <property type="project" value="UniProtKB-KW"/>
</dbReference>
<dbReference type="EMBL" id="MIGC01001295">
    <property type="protein sequence ID" value="PHJ23109.1"/>
    <property type="molecule type" value="Genomic_DNA"/>
</dbReference>
<dbReference type="InterPro" id="IPR005123">
    <property type="entry name" value="Oxoglu/Fe-dep_dioxygenase_dom"/>
</dbReference>
<dbReference type="AlphaFoldDB" id="A0A2C6L462"/>
<reference evidence="9 10" key="1">
    <citation type="journal article" date="2017" name="Int. J. Parasitol.">
        <title>The genome of the protozoan parasite Cystoisospora suis and a reverse vaccinology approach to identify vaccine candidates.</title>
        <authorList>
            <person name="Palmieri N."/>
            <person name="Shrestha A."/>
            <person name="Ruttkowski B."/>
            <person name="Beck T."/>
            <person name="Vogl C."/>
            <person name="Tomley F."/>
            <person name="Blake D.P."/>
            <person name="Joachim A."/>
        </authorList>
    </citation>
    <scope>NUCLEOTIDE SEQUENCE [LARGE SCALE GENOMIC DNA]</scope>
    <source>
        <strain evidence="9 10">Wien I</strain>
    </source>
</reference>
<keyword evidence="3" id="KW-0847">Vitamin C</keyword>
<dbReference type="SMART" id="SM00702">
    <property type="entry name" value="P4Hc"/>
    <property type="match status" value="1"/>
</dbReference>
<dbReference type="InterPro" id="IPR006620">
    <property type="entry name" value="Pro_4_hyd_alph"/>
</dbReference>